<proteinExistence type="predicted"/>
<accession>A0AAN8ZVD0</accession>
<sequence>MLAFHYREVKVNKEKKDMQSLICHEHSTKESTIFAGNISVFYTLSKNVTNEFTILQNSSTYIYYMYICRVERYFYALYTVCDFCNRLNWLFKESAIFLLKVASPVPFFS</sequence>
<reference evidence="1 2" key="1">
    <citation type="submission" date="2023-11" db="EMBL/GenBank/DDBJ databases">
        <title>Halocaridina rubra genome assembly.</title>
        <authorList>
            <person name="Smith C."/>
        </authorList>
    </citation>
    <scope>NUCLEOTIDE SEQUENCE [LARGE SCALE GENOMIC DNA]</scope>
    <source>
        <strain evidence="1">EP-1</strain>
        <tissue evidence="1">Whole</tissue>
    </source>
</reference>
<dbReference type="EMBL" id="JAXCGZ010020946">
    <property type="protein sequence ID" value="KAK7063101.1"/>
    <property type="molecule type" value="Genomic_DNA"/>
</dbReference>
<keyword evidence="2" id="KW-1185">Reference proteome</keyword>
<dbReference type="AlphaFoldDB" id="A0AAN8ZVD0"/>
<evidence type="ECO:0000313" key="2">
    <source>
        <dbReference type="Proteomes" id="UP001381693"/>
    </source>
</evidence>
<gene>
    <name evidence="1" type="ORF">SK128_021241</name>
</gene>
<dbReference type="Proteomes" id="UP001381693">
    <property type="component" value="Unassembled WGS sequence"/>
</dbReference>
<name>A0AAN8ZVD0_HALRR</name>
<organism evidence="1 2">
    <name type="scientific">Halocaridina rubra</name>
    <name type="common">Hawaiian red shrimp</name>
    <dbReference type="NCBI Taxonomy" id="373956"/>
    <lineage>
        <taxon>Eukaryota</taxon>
        <taxon>Metazoa</taxon>
        <taxon>Ecdysozoa</taxon>
        <taxon>Arthropoda</taxon>
        <taxon>Crustacea</taxon>
        <taxon>Multicrustacea</taxon>
        <taxon>Malacostraca</taxon>
        <taxon>Eumalacostraca</taxon>
        <taxon>Eucarida</taxon>
        <taxon>Decapoda</taxon>
        <taxon>Pleocyemata</taxon>
        <taxon>Caridea</taxon>
        <taxon>Atyoidea</taxon>
        <taxon>Atyidae</taxon>
        <taxon>Halocaridina</taxon>
    </lineage>
</organism>
<evidence type="ECO:0000313" key="1">
    <source>
        <dbReference type="EMBL" id="KAK7063101.1"/>
    </source>
</evidence>
<protein>
    <submittedName>
        <fullName evidence="1">Uncharacterized protein</fullName>
    </submittedName>
</protein>
<comment type="caution">
    <text evidence="1">The sequence shown here is derived from an EMBL/GenBank/DDBJ whole genome shotgun (WGS) entry which is preliminary data.</text>
</comment>